<organism evidence="1 2">
    <name type="scientific">Aeromicrobium fastidiosum</name>
    <dbReference type="NCBI Taxonomy" id="52699"/>
    <lineage>
        <taxon>Bacteria</taxon>
        <taxon>Bacillati</taxon>
        <taxon>Actinomycetota</taxon>
        <taxon>Actinomycetes</taxon>
        <taxon>Propionibacteriales</taxon>
        <taxon>Nocardioidaceae</taxon>
        <taxon>Aeromicrobium</taxon>
    </lineage>
</organism>
<dbReference type="OrthoDB" id="3211351at2"/>
<name>A0A641ALB1_9ACTN</name>
<dbReference type="AlphaFoldDB" id="A0A641ALB1"/>
<protein>
    <recommendedName>
        <fullName evidence="3">Tetratricopeptide repeat protein</fullName>
    </recommendedName>
</protein>
<dbReference type="Proteomes" id="UP001515100">
    <property type="component" value="Unassembled WGS sequence"/>
</dbReference>
<dbReference type="RefSeq" id="WP_129183684.1">
    <property type="nucleotide sequence ID" value="NZ_JAGIOG010000001.1"/>
</dbReference>
<sequence>MELEDFADEIEVICMTGTPSERVEVLRRRLDDFTPGEIGRAEFLTALAGELNLVEDHDGARQASLAAIEDGGPTELDPRCGLLMNDLDAGEHERADEVLKDLLGRARTGALGSVECEWIAGSLEKAGRLRQALRWFTLPLLDVHPADVEDVDLPALHGRYRVRRELGLPLDMYDHARDEWLALEKELEENPDL</sequence>
<evidence type="ECO:0008006" key="3">
    <source>
        <dbReference type="Google" id="ProtNLM"/>
    </source>
</evidence>
<proteinExistence type="predicted"/>
<reference evidence="1" key="1">
    <citation type="submission" date="2019-09" db="EMBL/GenBank/DDBJ databases">
        <authorList>
            <person name="Li J."/>
        </authorList>
    </citation>
    <scope>NUCLEOTIDE SEQUENCE [LARGE SCALE GENOMIC DNA]</scope>
    <source>
        <strain evidence="1">NRBC 14897</strain>
    </source>
</reference>
<gene>
    <name evidence="1" type="ORF">ESP62_011315</name>
</gene>
<comment type="caution">
    <text evidence="1">The sequence shown here is derived from an EMBL/GenBank/DDBJ whole genome shotgun (WGS) entry which is preliminary data.</text>
</comment>
<dbReference type="EMBL" id="SDPP02000003">
    <property type="protein sequence ID" value="KAA1376038.1"/>
    <property type="molecule type" value="Genomic_DNA"/>
</dbReference>
<evidence type="ECO:0000313" key="2">
    <source>
        <dbReference type="Proteomes" id="UP001515100"/>
    </source>
</evidence>
<accession>A0A641ALB1</accession>
<keyword evidence="2" id="KW-1185">Reference proteome</keyword>
<evidence type="ECO:0000313" key="1">
    <source>
        <dbReference type="EMBL" id="KAA1376038.1"/>
    </source>
</evidence>